<dbReference type="InterPro" id="IPR055198">
    <property type="entry name" value="NSD_PHD"/>
</dbReference>
<dbReference type="InterPro" id="IPR001965">
    <property type="entry name" value="Znf_PHD"/>
</dbReference>
<keyword evidence="2" id="KW-0863">Zinc-finger</keyword>
<dbReference type="SMART" id="SM00249">
    <property type="entry name" value="PHD"/>
    <property type="match status" value="1"/>
</dbReference>
<dbReference type="Pfam" id="PF05066">
    <property type="entry name" value="HARE-HTH"/>
    <property type="match status" value="1"/>
</dbReference>
<dbReference type="EMBL" id="JANCYU010000047">
    <property type="protein sequence ID" value="KAK4527041.1"/>
    <property type="molecule type" value="Genomic_DNA"/>
</dbReference>
<evidence type="ECO:0000256" key="4">
    <source>
        <dbReference type="ARBA" id="ARBA00023163"/>
    </source>
</evidence>
<reference evidence="7 8" key="1">
    <citation type="submission" date="2022-07" db="EMBL/GenBank/DDBJ databases">
        <title>Genome-wide signatures of adaptation to extreme environments.</title>
        <authorList>
            <person name="Cho C.H."/>
            <person name="Yoon H.S."/>
        </authorList>
    </citation>
    <scope>NUCLEOTIDE SEQUENCE [LARGE SCALE GENOMIC DNA]</scope>
    <source>
        <strain evidence="7 8">108.79 E11</strain>
    </source>
</reference>
<dbReference type="Pfam" id="PF22908">
    <property type="entry name" value="PHD_NSD"/>
    <property type="match status" value="1"/>
</dbReference>
<dbReference type="InterPro" id="IPR007759">
    <property type="entry name" value="Asxl_HARE-HTH"/>
</dbReference>
<evidence type="ECO:0000256" key="5">
    <source>
        <dbReference type="SAM" id="MobiDB-lite"/>
    </source>
</evidence>
<feature type="region of interest" description="Disordered" evidence="5">
    <location>
        <begin position="676"/>
        <end position="698"/>
    </location>
</feature>
<feature type="compositionally biased region" description="Polar residues" evidence="5">
    <location>
        <begin position="688"/>
        <end position="698"/>
    </location>
</feature>
<feature type="domain" description="HTH HARE-type" evidence="6">
    <location>
        <begin position="596"/>
        <end position="668"/>
    </location>
</feature>
<evidence type="ECO:0000259" key="6">
    <source>
        <dbReference type="PROSITE" id="PS51913"/>
    </source>
</evidence>
<keyword evidence="8" id="KW-1185">Reference proteome</keyword>
<dbReference type="PROSITE" id="PS51913">
    <property type="entry name" value="HTH_HARE"/>
    <property type="match status" value="1"/>
</dbReference>
<evidence type="ECO:0000313" key="7">
    <source>
        <dbReference type="EMBL" id="KAK4527041.1"/>
    </source>
</evidence>
<protein>
    <recommendedName>
        <fullName evidence="6">HTH HARE-type domain-containing protein</fullName>
    </recommendedName>
</protein>
<evidence type="ECO:0000256" key="3">
    <source>
        <dbReference type="ARBA" id="ARBA00022833"/>
    </source>
</evidence>
<sequence length="698" mass="79076">MDSYEQSKRRKLMHPSLSVETSSAIAKNVSEQVVQTKYGAFEMPDEGYKVHSGLSKQATEIAGLDVTSIPSVPKVLAIKVFYGNEYCIFRVNSDTSLKQLLAEASEFWNVPFLQYTFVDENDWVVTLWENAATLLRKTRKDTARLESNEESRNVSSSSSEEYIHLWLVEKDKKKKNTYQDNTNNTNFRFSSFKTSFVSNYFKSKETTQVSPIFRFPTEEDLPVATFAKKDGEPKSGNEESPAIHLLDKNQQSQTGEVAKLLVSLYPQNKDSDSFEGTVARTDSTFNRTSLPRAAVVEHPTQKYTVSPSLKSQVESLLITENDKALCHICGKHDLKKPWLIRCKIADCGMLYHPDCVRWIPSDAASSNVHDGEQFLRLLLNDLYLWKCPKHQCSECGVESDPLACCTLCTTSYCSKHVPPSVRPYQMSPHDWQENLETKFRKIICDVCVGKETKRDPATASGEKMNVDQSFPTAVCTFNVATTLLPRVEPKAIEFPWFATHFMELNREEAEMSMTKYQSFQRLEASSDSTIGYSEKAPKNTEASSVAKRPYVRRISPDSLKRNDFEFRLNDGSTVKLGPLLNMKLTDDDVAAGLSNNRVLQAAFIILRDEKKPLDAKALAERASERGFHCLSLMPNNTFSSQIYRNMKRKKEHSAFYKVNNGEFGLKIWLREEANAKMEDGETNKKTHQGTVSDQVEGS</sequence>
<keyword evidence="4" id="KW-0804">Transcription</keyword>
<comment type="caution">
    <text evidence="7">The sequence shown here is derived from an EMBL/GenBank/DDBJ whole genome shotgun (WGS) entry which is preliminary data.</text>
</comment>
<organism evidence="7 8">
    <name type="scientific">Galdieria yellowstonensis</name>
    <dbReference type="NCBI Taxonomy" id="3028027"/>
    <lineage>
        <taxon>Eukaryota</taxon>
        <taxon>Rhodophyta</taxon>
        <taxon>Bangiophyceae</taxon>
        <taxon>Galdieriales</taxon>
        <taxon>Galdieriaceae</taxon>
        <taxon>Galdieria</taxon>
    </lineage>
</organism>
<keyword evidence="3" id="KW-0862">Zinc</keyword>
<dbReference type="GO" id="GO:0006355">
    <property type="term" value="P:regulation of DNA-templated transcription"/>
    <property type="evidence" value="ECO:0007669"/>
    <property type="project" value="InterPro"/>
</dbReference>
<name>A0AAV9IIJ1_9RHOD</name>
<gene>
    <name evidence="7" type="ORF">GAYE_SCF34G4962</name>
</gene>
<dbReference type="Proteomes" id="UP001300502">
    <property type="component" value="Unassembled WGS sequence"/>
</dbReference>
<proteinExistence type="predicted"/>
<dbReference type="InterPro" id="IPR013083">
    <property type="entry name" value="Znf_RING/FYVE/PHD"/>
</dbReference>
<dbReference type="GO" id="GO:0008270">
    <property type="term" value="F:zinc ion binding"/>
    <property type="evidence" value="ECO:0007669"/>
    <property type="project" value="UniProtKB-KW"/>
</dbReference>
<keyword evidence="1" id="KW-0479">Metal-binding</keyword>
<evidence type="ECO:0000256" key="2">
    <source>
        <dbReference type="ARBA" id="ARBA00022771"/>
    </source>
</evidence>
<evidence type="ECO:0000256" key="1">
    <source>
        <dbReference type="ARBA" id="ARBA00022723"/>
    </source>
</evidence>
<dbReference type="Gene3D" id="3.30.40.10">
    <property type="entry name" value="Zinc/RING finger domain, C3HC4 (zinc finger)"/>
    <property type="match status" value="1"/>
</dbReference>
<accession>A0AAV9IIJ1</accession>
<evidence type="ECO:0000313" key="8">
    <source>
        <dbReference type="Proteomes" id="UP001300502"/>
    </source>
</evidence>
<dbReference type="AlphaFoldDB" id="A0AAV9IIJ1"/>